<dbReference type="AlphaFoldDB" id="A0A6J4KZ37"/>
<reference evidence="2" key="1">
    <citation type="submission" date="2020-02" db="EMBL/GenBank/DDBJ databases">
        <authorList>
            <person name="Meier V. D."/>
        </authorList>
    </citation>
    <scope>NUCLEOTIDE SEQUENCE</scope>
    <source>
        <strain evidence="2">AVDCRST_MAG93</strain>
    </source>
</reference>
<sequence>MAAAVILYRSTIGKKVVMAVSGLILVGFVI</sequence>
<keyword evidence="1" id="KW-0472">Membrane</keyword>
<accession>A0A6J4KZ37</accession>
<protein>
    <submittedName>
        <fullName evidence="2">Uncharacterized protein</fullName>
    </submittedName>
</protein>
<evidence type="ECO:0000313" key="2">
    <source>
        <dbReference type="EMBL" id="CAA9315061.1"/>
    </source>
</evidence>
<feature type="transmembrane region" description="Helical" evidence="1">
    <location>
        <begin position="12"/>
        <end position="29"/>
    </location>
</feature>
<organism evidence="2">
    <name type="scientific">uncultured Chloroflexia bacterium</name>
    <dbReference type="NCBI Taxonomy" id="1672391"/>
    <lineage>
        <taxon>Bacteria</taxon>
        <taxon>Bacillati</taxon>
        <taxon>Chloroflexota</taxon>
        <taxon>Chloroflexia</taxon>
        <taxon>environmental samples</taxon>
    </lineage>
</organism>
<keyword evidence="1" id="KW-0812">Transmembrane</keyword>
<feature type="non-terminal residue" evidence="2">
    <location>
        <position position="30"/>
    </location>
</feature>
<proteinExistence type="predicted"/>
<gene>
    <name evidence="2" type="ORF">AVDCRST_MAG93-5454</name>
</gene>
<keyword evidence="1" id="KW-1133">Transmembrane helix</keyword>
<evidence type="ECO:0000256" key="1">
    <source>
        <dbReference type="SAM" id="Phobius"/>
    </source>
</evidence>
<dbReference type="EMBL" id="CADCTR010001840">
    <property type="protein sequence ID" value="CAA9315061.1"/>
    <property type="molecule type" value="Genomic_DNA"/>
</dbReference>
<name>A0A6J4KZ37_9CHLR</name>